<reference evidence="2" key="1">
    <citation type="journal article" date="2019" name="Int. J. Syst. Evol. Microbiol.">
        <title>The Global Catalogue of Microorganisms (GCM) 10K type strain sequencing project: providing services to taxonomists for standard genome sequencing and annotation.</title>
        <authorList>
            <consortium name="The Broad Institute Genomics Platform"/>
            <consortium name="The Broad Institute Genome Sequencing Center for Infectious Disease"/>
            <person name="Wu L."/>
            <person name="Ma J."/>
        </authorList>
    </citation>
    <scope>NUCLEOTIDE SEQUENCE [LARGE SCALE GENOMIC DNA]</scope>
    <source>
        <strain evidence="2">JCM 18514</strain>
    </source>
</reference>
<gene>
    <name evidence="1" type="ORF">GCM10023346_13750</name>
</gene>
<accession>A0ABP9S755</accession>
<evidence type="ECO:0000313" key="1">
    <source>
        <dbReference type="EMBL" id="GAA5192249.1"/>
    </source>
</evidence>
<evidence type="ECO:0000313" key="2">
    <source>
        <dbReference type="Proteomes" id="UP001500200"/>
    </source>
</evidence>
<name>A0ABP9S755_9MICC</name>
<dbReference type="EMBL" id="BAABKK010000010">
    <property type="protein sequence ID" value="GAA5192249.1"/>
    <property type="molecule type" value="Genomic_DNA"/>
</dbReference>
<organism evidence="1 2">
    <name type="scientific">Arthrobacter gyeryongensis</name>
    <dbReference type="NCBI Taxonomy" id="1650592"/>
    <lineage>
        <taxon>Bacteria</taxon>
        <taxon>Bacillati</taxon>
        <taxon>Actinomycetota</taxon>
        <taxon>Actinomycetes</taxon>
        <taxon>Micrococcales</taxon>
        <taxon>Micrococcaceae</taxon>
        <taxon>Arthrobacter</taxon>
    </lineage>
</organism>
<protein>
    <submittedName>
        <fullName evidence="1">Uncharacterized protein</fullName>
    </submittedName>
</protein>
<keyword evidence="2" id="KW-1185">Reference proteome</keyword>
<dbReference type="Proteomes" id="UP001500200">
    <property type="component" value="Unassembled WGS sequence"/>
</dbReference>
<sequence length="64" mass="6718">MGMFGRRVSVVDAEVSVIEIRKLSGLGLAGLPNVAQRARVDRKTARHCGQAAQDAGLACRALIG</sequence>
<comment type="caution">
    <text evidence="1">The sequence shown here is derived from an EMBL/GenBank/DDBJ whole genome shotgun (WGS) entry which is preliminary data.</text>
</comment>
<proteinExistence type="predicted"/>